<proteinExistence type="predicted"/>
<dbReference type="PANTHER" id="PTHR24379:SF121">
    <property type="entry name" value="C2H2-TYPE DOMAIN-CONTAINING PROTEIN"/>
    <property type="match status" value="1"/>
</dbReference>
<keyword evidence="2" id="KW-0677">Repeat</keyword>
<gene>
    <name evidence="6" type="ORF">ACAOBT_LOCUS15708</name>
</gene>
<dbReference type="SMART" id="SM00355">
    <property type="entry name" value="ZnF_C2H2"/>
    <property type="match status" value="10"/>
</dbReference>
<evidence type="ECO:0000256" key="2">
    <source>
        <dbReference type="ARBA" id="ARBA00022737"/>
    </source>
</evidence>
<dbReference type="AlphaFoldDB" id="A0A9P0PF68"/>
<keyword evidence="7" id="KW-1185">Reference proteome</keyword>
<protein>
    <recommendedName>
        <fullName evidence="5">C2H2-type domain-containing protein</fullName>
    </recommendedName>
</protein>
<dbReference type="InterPro" id="IPR013087">
    <property type="entry name" value="Znf_C2H2_type"/>
</dbReference>
<evidence type="ECO:0000313" key="7">
    <source>
        <dbReference type="Proteomes" id="UP001152888"/>
    </source>
</evidence>
<dbReference type="PANTHER" id="PTHR24379">
    <property type="entry name" value="KRAB AND ZINC FINGER DOMAIN-CONTAINING"/>
    <property type="match status" value="1"/>
</dbReference>
<organism evidence="6 7">
    <name type="scientific">Acanthoscelides obtectus</name>
    <name type="common">Bean weevil</name>
    <name type="synonym">Bruchus obtectus</name>
    <dbReference type="NCBI Taxonomy" id="200917"/>
    <lineage>
        <taxon>Eukaryota</taxon>
        <taxon>Metazoa</taxon>
        <taxon>Ecdysozoa</taxon>
        <taxon>Arthropoda</taxon>
        <taxon>Hexapoda</taxon>
        <taxon>Insecta</taxon>
        <taxon>Pterygota</taxon>
        <taxon>Neoptera</taxon>
        <taxon>Endopterygota</taxon>
        <taxon>Coleoptera</taxon>
        <taxon>Polyphaga</taxon>
        <taxon>Cucujiformia</taxon>
        <taxon>Chrysomeloidea</taxon>
        <taxon>Chrysomelidae</taxon>
        <taxon>Bruchinae</taxon>
        <taxon>Bruchini</taxon>
        <taxon>Acanthoscelides</taxon>
    </lineage>
</organism>
<comment type="caution">
    <text evidence="6">The sequence shown here is derived from an EMBL/GenBank/DDBJ whole genome shotgun (WGS) entry which is preliminary data.</text>
</comment>
<dbReference type="OrthoDB" id="3561125at2759"/>
<dbReference type="Gene3D" id="3.30.160.60">
    <property type="entry name" value="Classic Zinc Finger"/>
    <property type="match status" value="4"/>
</dbReference>
<dbReference type="GO" id="GO:0008270">
    <property type="term" value="F:zinc ion binding"/>
    <property type="evidence" value="ECO:0007669"/>
    <property type="project" value="UniProtKB-KW"/>
</dbReference>
<reference evidence="6" key="1">
    <citation type="submission" date="2022-03" db="EMBL/GenBank/DDBJ databases">
        <authorList>
            <person name="Sayadi A."/>
        </authorList>
    </citation>
    <scope>NUCLEOTIDE SEQUENCE</scope>
</reference>
<keyword evidence="4" id="KW-0862">Zinc</keyword>
<dbReference type="PROSITE" id="PS00028">
    <property type="entry name" value="ZINC_FINGER_C2H2_1"/>
    <property type="match status" value="5"/>
</dbReference>
<evidence type="ECO:0000256" key="4">
    <source>
        <dbReference type="ARBA" id="ARBA00022833"/>
    </source>
</evidence>
<evidence type="ECO:0000259" key="5">
    <source>
        <dbReference type="PROSITE" id="PS00028"/>
    </source>
</evidence>
<evidence type="ECO:0000256" key="3">
    <source>
        <dbReference type="ARBA" id="ARBA00022771"/>
    </source>
</evidence>
<name>A0A9P0PF68_ACAOB</name>
<keyword evidence="1" id="KW-0479">Metal-binding</keyword>
<feature type="domain" description="C2H2-type" evidence="5">
    <location>
        <begin position="89"/>
        <end position="110"/>
    </location>
</feature>
<feature type="domain" description="C2H2-type" evidence="5">
    <location>
        <begin position="22"/>
        <end position="43"/>
    </location>
</feature>
<keyword evidence="3" id="KW-0863">Zinc-finger</keyword>
<feature type="domain" description="C2H2-type" evidence="5">
    <location>
        <begin position="223"/>
        <end position="244"/>
    </location>
</feature>
<feature type="domain" description="C2H2-type" evidence="5">
    <location>
        <begin position="156"/>
        <end position="177"/>
    </location>
</feature>
<dbReference type="Proteomes" id="UP001152888">
    <property type="component" value="Unassembled WGS sequence"/>
</dbReference>
<evidence type="ECO:0000313" key="6">
    <source>
        <dbReference type="EMBL" id="CAH1983716.1"/>
    </source>
</evidence>
<evidence type="ECO:0000256" key="1">
    <source>
        <dbReference type="ARBA" id="ARBA00022723"/>
    </source>
</evidence>
<sequence>MKEHRNQKSRNMPRLSCKHNTCKHCDAKFASKMNLDNHLIRKHPDLVASVSSKIHKCSYCVYKTTSKSNFVTHMLKHPESVCNYKFSICIHCNAKFGRKTTLNDHIIKKHPDFIPSVSSQIHECAHCAYKTTIKNYLAKHLLKHAESVRNYKFSICIHCNAKFRGKTRLNDHIIKKHPDFIPSVSGKIHECAHCAYKTTIKNYLAKHLLKHPESVCNYKFSICIHCNAKFRGKITLNDHIIKKHPDLIPSVSSKIHECTHCAYKTTIKNYLAKHLLKHSESVRNYKFSICIHCNAKFRGKTILNDHIIKKHPDFIPSISGKIHECKHCDFKATIKSKFVRHMRKHPDIKLTLNST</sequence>
<feature type="domain" description="C2H2-type" evidence="5">
    <location>
        <begin position="290"/>
        <end position="311"/>
    </location>
</feature>
<accession>A0A9P0PF68</accession>
<dbReference type="EMBL" id="CAKOFQ010006944">
    <property type="protein sequence ID" value="CAH1983716.1"/>
    <property type="molecule type" value="Genomic_DNA"/>
</dbReference>